<dbReference type="EMBL" id="LLXJ01000374">
    <property type="protein sequence ID" value="PKC10527.1"/>
    <property type="molecule type" value="Genomic_DNA"/>
</dbReference>
<evidence type="ECO:0000313" key="1">
    <source>
        <dbReference type="EMBL" id="PKC10527.1"/>
    </source>
</evidence>
<dbReference type="AlphaFoldDB" id="A0A2N0PUK7"/>
<sequence>ILEACRQGVLCRTTRRMVEDEKKILRAGSVYVYDEAESGIKRWTDGKIWSPSKIVGDFLVYQELE</sequence>
<gene>
    <name evidence="1" type="ORF">RhiirA5_244658</name>
</gene>
<dbReference type="PANTHER" id="PTHR28027:SF2">
    <property type="entry name" value="TRANSCRIPTIONAL REGULATOR MIT1"/>
    <property type="match status" value="1"/>
</dbReference>
<name>A0A2N0PUK7_9GLOM</name>
<evidence type="ECO:0000313" key="2">
    <source>
        <dbReference type="Proteomes" id="UP000232722"/>
    </source>
</evidence>
<dbReference type="PANTHER" id="PTHR28027">
    <property type="entry name" value="TRANSCRIPTIONAL REGULATOR MIT1"/>
    <property type="match status" value="1"/>
</dbReference>
<feature type="non-terminal residue" evidence="1">
    <location>
        <position position="1"/>
    </location>
</feature>
<reference evidence="1 2" key="2">
    <citation type="submission" date="2017-09" db="EMBL/GenBank/DDBJ databases">
        <title>Extensive intraspecific genome diversity in a model arbuscular mycorrhizal fungus.</title>
        <authorList>
            <person name="Chen E.C."/>
            <person name="Morin E."/>
            <person name="Beaudet D."/>
            <person name="Noel J."/>
            <person name="Ndikumana S."/>
            <person name="Charron P."/>
            <person name="St-Onge C."/>
            <person name="Giorgi J."/>
            <person name="Grigoriev I.V."/>
            <person name="Roux C."/>
            <person name="Martin F.M."/>
            <person name="Corradi N."/>
        </authorList>
    </citation>
    <scope>NUCLEOTIDE SEQUENCE [LARGE SCALE GENOMIC DNA]</scope>
    <source>
        <strain evidence="1 2">A5</strain>
    </source>
</reference>
<reference evidence="1 2" key="1">
    <citation type="submission" date="2016-04" db="EMBL/GenBank/DDBJ databases">
        <title>Genome analyses suggest a sexual origin of heterokaryosis in a supposedly ancient asexual fungus.</title>
        <authorList>
            <person name="Ropars J."/>
            <person name="Sedzielewska K."/>
            <person name="Noel J."/>
            <person name="Charron P."/>
            <person name="Farinelli L."/>
            <person name="Marton T."/>
            <person name="Kruger M."/>
            <person name="Pelin A."/>
            <person name="Brachmann A."/>
            <person name="Corradi N."/>
        </authorList>
    </citation>
    <scope>NUCLEOTIDE SEQUENCE [LARGE SCALE GENOMIC DNA]</scope>
    <source>
        <strain evidence="1 2">A5</strain>
    </source>
</reference>
<dbReference type="Proteomes" id="UP000232722">
    <property type="component" value="Unassembled WGS sequence"/>
</dbReference>
<dbReference type="VEuPathDB" id="FungiDB:FUN_023860"/>
<organism evidence="1 2">
    <name type="scientific">Rhizophagus irregularis</name>
    <dbReference type="NCBI Taxonomy" id="588596"/>
    <lineage>
        <taxon>Eukaryota</taxon>
        <taxon>Fungi</taxon>
        <taxon>Fungi incertae sedis</taxon>
        <taxon>Mucoromycota</taxon>
        <taxon>Glomeromycotina</taxon>
        <taxon>Glomeromycetes</taxon>
        <taxon>Glomerales</taxon>
        <taxon>Glomeraceae</taxon>
        <taxon>Rhizophagus</taxon>
    </lineage>
</organism>
<feature type="non-terminal residue" evidence="1">
    <location>
        <position position="65"/>
    </location>
</feature>
<dbReference type="InterPro" id="IPR018608">
    <property type="entry name" value="Gti1/Pac2"/>
</dbReference>
<proteinExistence type="predicted"/>
<dbReference type="Pfam" id="PF09729">
    <property type="entry name" value="Gti1_Pac2"/>
    <property type="match status" value="1"/>
</dbReference>
<dbReference type="GO" id="GO:0003677">
    <property type="term" value="F:DNA binding"/>
    <property type="evidence" value="ECO:0007669"/>
    <property type="project" value="TreeGrafter"/>
</dbReference>
<protein>
    <recommendedName>
        <fullName evidence="3">Gluconate transport inducer 1/Pac2</fullName>
    </recommendedName>
</protein>
<dbReference type="VEuPathDB" id="FungiDB:RhiirA1_519445"/>
<comment type="caution">
    <text evidence="1">The sequence shown here is derived from an EMBL/GenBank/DDBJ whole genome shotgun (WGS) entry which is preliminary data.</text>
</comment>
<accession>A0A2N0PUK7</accession>
<evidence type="ECO:0008006" key="3">
    <source>
        <dbReference type="Google" id="ProtNLM"/>
    </source>
</evidence>